<dbReference type="HAMAP" id="MF_01152">
    <property type="entry name" value="DnaJ"/>
    <property type="match status" value="1"/>
</dbReference>
<dbReference type="SUPFAM" id="SSF46565">
    <property type="entry name" value="Chaperone J-domain"/>
    <property type="match status" value="1"/>
</dbReference>
<dbReference type="Gene3D" id="2.10.230.10">
    <property type="entry name" value="Heat shock protein DnaJ, cysteine-rich domain"/>
    <property type="match status" value="1"/>
</dbReference>
<feature type="repeat" description="CXXCXGXG motif" evidence="9">
    <location>
        <begin position="169"/>
        <end position="176"/>
    </location>
</feature>
<comment type="function">
    <text evidence="9">Participates actively in the response to hyperosmotic and heat shock by preventing the aggregation of stress-denatured proteins and by disaggregating proteins, also in an autonomous, DnaK-independent fashion. Unfolded proteins bind initially to DnaJ; upon interaction with the DnaJ-bound protein, DnaK hydrolyzes its bound ATP, resulting in the formation of a stable complex. GrpE releases ADP from DnaK; ATP binding to DnaK triggers the release of the substrate protein, thus completing the reaction cycle. Several rounds of ATP-dependent interactions between DnaJ, DnaK and GrpE are required for fully efficient folding. Also involved, together with DnaK and GrpE, in the DNA replication of plasmids through activation of initiation proteins.</text>
</comment>
<feature type="binding site" evidence="9">
    <location>
        <position position="172"/>
    </location>
    <ligand>
        <name>Zn(2+)</name>
        <dbReference type="ChEBI" id="CHEBI:29105"/>
        <label>2</label>
    </ligand>
</feature>
<sequence length="370" mass="40453">MAQRDYYEILGVARDAEADVIKKAYRKLAMQFHPDKNPGDKESEEKFKEAAGAYEILSDPQKRAQYDRFGHQAFSGGRGGGHQGFQDVDDIFSHFGDIFGDFFGGGGGGARQSRSQNGPRRGSDLRYVTEVSLKDVISGMEKEIEFDTDESCGECKGSGAEKGHHPETCPMCNGSGQVVRSQGFFAMASTCPTCHGKGTVVKHPCKSCKGKGRKAQHKKIRLNIPPGVDTGTRLRVATEGEGGYMGGPPGDLYVEIRVKPHNNFERRNEDLFAELSVPYVQMLLGAEIEVPTVTGKAKVEIPKGSQPGDKVKLAGEGLPSLKGSRRGDIYFLVNVQFPDKLHKDEEKLLREIAKARGLDVKGEGGIFRKK</sequence>
<feature type="repeat" description="CXXCXGXG motif" evidence="9">
    <location>
        <begin position="191"/>
        <end position="198"/>
    </location>
</feature>
<evidence type="ECO:0000256" key="8">
    <source>
        <dbReference type="ARBA" id="ARBA00023186"/>
    </source>
</evidence>
<dbReference type="InterPro" id="IPR036410">
    <property type="entry name" value="HSP_DnaJ_Cys-rich_dom_sf"/>
</dbReference>
<keyword evidence="2 9" id="KW-0235">DNA replication</keyword>
<dbReference type="SUPFAM" id="SSF49493">
    <property type="entry name" value="HSP40/DnaJ peptide-binding domain"/>
    <property type="match status" value="2"/>
</dbReference>
<evidence type="ECO:0000256" key="2">
    <source>
        <dbReference type="ARBA" id="ARBA00022705"/>
    </source>
</evidence>
<protein>
    <recommendedName>
        <fullName evidence="9">Chaperone protein DnaJ</fullName>
    </recommendedName>
</protein>
<keyword evidence="4 9" id="KW-0677">Repeat</keyword>
<feature type="repeat" description="CXXCXGXG motif" evidence="9">
    <location>
        <begin position="152"/>
        <end position="159"/>
    </location>
</feature>
<comment type="subunit">
    <text evidence="9">Homodimer.</text>
</comment>
<dbReference type="NCBIfam" id="NF008035">
    <property type="entry name" value="PRK10767.1"/>
    <property type="match status" value="1"/>
</dbReference>
<evidence type="ECO:0000313" key="13">
    <source>
        <dbReference type="EMBL" id="MDG0817769.1"/>
    </source>
</evidence>
<keyword evidence="7 9" id="KW-0346">Stress response</keyword>
<dbReference type="EMBL" id="JANRMI010000004">
    <property type="protein sequence ID" value="MDG0817769.1"/>
    <property type="molecule type" value="Genomic_DNA"/>
</dbReference>
<organism evidence="13 14">
    <name type="scientific">Bdellovibrio svalbardensis</name>
    <dbReference type="NCBI Taxonomy" id="2972972"/>
    <lineage>
        <taxon>Bacteria</taxon>
        <taxon>Pseudomonadati</taxon>
        <taxon>Bdellovibrionota</taxon>
        <taxon>Bdellovibrionia</taxon>
        <taxon>Bdellovibrionales</taxon>
        <taxon>Pseudobdellovibrionaceae</taxon>
        <taxon>Bdellovibrio</taxon>
    </lineage>
</organism>
<keyword evidence="8 9" id="KW-0143">Chaperone</keyword>
<dbReference type="CDD" id="cd10719">
    <property type="entry name" value="DnaJ_zf"/>
    <property type="match status" value="1"/>
</dbReference>
<feature type="zinc finger region" description="CR-type" evidence="10">
    <location>
        <begin position="139"/>
        <end position="217"/>
    </location>
</feature>
<dbReference type="InterPro" id="IPR018253">
    <property type="entry name" value="DnaJ_domain_CS"/>
</dbReference>
<reference evidence="13" key="1">
    <citation type="submission" date="2022-08" db="EMBL/GenBank/DDBJ databases">
        <title>Novel Bdellovibrio Species Isolated from Svalbard: Designation Bdellovibrio svalbardensis.</title>
        <authorList>
            <person name="Mitchell R.J."/>
            <person name="Choi S.Y."/>
        </authorList>
    </citation>
    <scope>NUCLEOTIDE SEQUENCE</scope>
    <source>
        <strain evidence="13">PAP01</strain>
    </source>
</reference>
<feature type="binding site" evidence="9">
    <location>
        <position position="205"/>
    </location>
    <ligand>
        <name>Zn(2+)</name>
        <dbReference type="ChEBI" id="CHEBI:29105"/>
        <label>1</label>
    </ligand>
</feature>
<feature type="binding site" evidence="9">
    <location>
        <position position="194"/>
    </location>
    <ligand>
        <name>Zn(2+)</name>
        <dbReference type="ChEBI" id="CHEBI:29105"/>
        <label>2</label>
    </ligand>
</feature>
<dbReference type="InterPro" id="IPR008971">
    <property type="entry name" value="HSP40/DnaJ_pept-bd"/>
</dbReference>
<feature type="repeat" description="CXXCXGXG motif" evidence="9">
    <location>
        <begin position="205"/>
        <end position="212"/>
    </location>
</feature>
<evidence type="ECO:0000313" key="14">
    <source>
        <dbReference type="Proteomes" id="UP001152321"/>
    </source>
</evidence>
<dbReference type="CDD" id="cd06257">
    <property type="entry name" value="DnaJ"/>
    <property type="match status" value="1"/>
</dbReference>
<dbReference type="PROSITE" id="PS50076">
    <property type="entry name" value="DNAJ_2"/>
    <property type="match status" value="1"/>
</dbReference>
<comment type="similarity">
    <text evidence="9">Belongs to the DnaJ family.</text>
</comment>
<evidence type="ECO:0000256" key="1">
    <source>
        <dbReference type="ARBA" id="ARBA00022490"/>
    </source>
</evidence>
<comment type="cofactor">
    <cofactor evidence="9">
        <name>Zn(2+)</name>
        <dbReference type="ChEBI" id="CHEBI:29105"/>
    </cofactor>
    <text evidence="9">Binds 2 Zn(2+) ions per monomer.</text>
</comment>
<feature type="domain" description="CR-type" evidence="12">
    <location>
        <begin position="139"/>
        <end position="217"/>
    </location>
</feature>
<dbReference type="PRINTS" id="PR00625">
    <property type="entry name" value="JDOMAIN"/>
</dbReference>
<feature type="binding site" evidence="9">
    <location>
        <position position="155"/>
    </location>
    <ligand>
        <name>Zn(2+)</name>
        <dbReference type="ChEBI" id="CHEBI:29105"/>
        <label>1</label>
    </ligand>
</feature>
<keyword evidence="13" id="KW-0560">Oxidoreductase</keyword>
<dbReference type="Gene3D" id="2.60.260.20">
    <property type="entry name" value="Urease metallochaperone UreE, N-terminal domain"/>
    <property type="match status" value="2"/>
</dbReference>
<evidence type="ECO:0000256" key="4">
    <source>
        <dbReference type="ARBA" id="ARBA00022737"/>
    </source>
</evidence>
<evidence type="ECO:0000259" key="12">
    <source>
        <dbReference type="PROSITE" id="PS51188"/>
    </source>
</evidence>
<keyword evidence="1 9" id="KW-0963">Cytoplasm</keyword>
<feature type="binding site" evidence="9">
    <location>
        <position position="208"/>
    </location>
    <ligand>
        <name>Zn(2+)</name>
        <dbReference type="ChEBI" id="CHEBI:29105"/>
        <label>1</label>
    </ligand>
</feature>
<evidence type="ECO:0000259" key="11">
    <source>
        <dbReference type="PROSITE" id="PS50076"/>
    </source>
</evidence>
<keyword evidence="6 9" id="KW-0862">Zinc</keyword>
<dbReference type="Pfam" id="PF01556">
    <property type="entry name" value="DnaJ_C"/>
    <property type="match status" value="1"/>
</dbReference>
<dbReference type="GO" id="GO:0016491">
    <property type="term" value="F:oxidoreductase activity"/>
    <property type="evidence" value="ECO:0007669"/>
    <property type="project" value="UniProtKB-KW"/>
</dbReference>
<keyword evidence="3 9" id="KW-0479">Metal-binding</keyword>
<dbReference type="InterPro" id="IPR012724">
    <property type="entry name" value="DnaJ"/>
</dbReference>
<evidence type="ECO:0000256" key="7">
    <source>
        <dbReference type="ARBA" id="ARBA00023016"/>
    </source>
</evidence>
<comment type="caution">
    <text evidence="13">The sequence shown here is derived from an EMBL/GenBank/DDBJ whole genome shotgun (WGS) entry which is preliminary data.</text>
</comment>
<dbReference type="Pfam" id="PF00684">
    <property type="entry name" value="DnaJ_CXXCXGXG"/>
    <property type="match status" value="1"/>
</dbReference>
<name>A0ABT6DLK3_9BACT</name>
<dbReference type="PROSITE" id="PS00636">
    <property type="entry name" value="DNAJ_1"/>
    <property type="match status" value="1"/>
</dbReference>
<keyword evidence="14" id="KW-1185">Reference proteome</keyword>
<evidence type="ECO:0000256" key="9">
    <source>
        <dbReference type="HAMAP-Rule" id="MF_01152"/>
    </source>
</evidence>
<gene>
    <name evidence="9 13" type="primary">dnaJ</name>
    <name evidence="13" type="ORF">NWE73_15415</name>
</gene>
<dbReference type="CDD" id="cd10747">
    <property type="entry name" value="DnaJ_C"/>
    <property type="match status" value="1"/>
</dbReference>
<evidence type="ECO:0000256" key="3">
    <source>
        <dbReference type="ARBA" id="ARBA00022723"/>
    </source>
</evidence>
<comment type="domain">
    <text evidence="9">The J domain is necessary and sufficient to stimulate DnaK ATPase activity. Zinc center 1 plays an important role in the autonomous, DnaK-independent chaperone activity of DnaJ. Zinc center 2 is essential for interaction with DnaK and for DnaJ activity.</text>
</comment>
<dbReference type="Gene3D" id="1.10.287.110">
    <property type="entry name" value="DnaJ domain"/>
    <property type="match status" value="1"/>
</dbReference>
<comment type="subcellular location">
    <subcellularLocation>
        <location evidence="9">Cytoplasm</location>
    </subcellularLocation>
</comment>
<dbReference type="PANTHER" id="PTHR43096:SF48">
    <property type="entry name" value="CHAPERONE PROTEIN DNAJ"/>
    <property type="match status" value="1"/>
</dbReference>
<dbReference type="InterPro" id="IPR001623">
    <property type="entry name" value="DnaJ_domain"/>
</dbReference>
<dbReference type="PROSITE" id="PS51188">
    <property type="entry name" value="ZF_CR"/>
    <property type="match status" value="1"/>
</dbReference>
<dbReference type="InterPro" id="IPR002939">
    <property type="entry name" value="DnaJ_C"/>
</dbReference>
<dbReference type="PANTHER" id="PTHR43096">
    <property type="entry name" value="DNAJ HOMOLOG 1, MITOCHONDRIAL-RELATED"/>
    <property type="match status" value="1"/>
</dbReference>
<feature type="domain" description="J" evidence="11">
    <location>
        <begin position="5"/>
        <end position="70"/>
    </location>
</feature>
<accession>A0ABT6DLK3</accession>
<dbReference type="SMART" id="SM00271">
    <property type="entry name" value="DnaJ"/>
    <property type="match status" value="1"/>
</dbReference>
<evidence type="ECO:0000256" key="6">
    <source>
        <dbReference type="ARBA" id="ARBA00022833"/>
    </source>
</evidence>
<dbReference type="InterPro" id="IPR001305">
    <property type="entry name" value="HSP_DnaJ_Cys-rich_dom"/>
</dbReference>
<evidence type="ECO:0000256" key="5">
    <source>
        <dbReference type="ARBA" id="ARBA00022771"/>
    </source>
</evidence>
<feature type="binding site" evidence="9">
    <location>
        <position position="169"/>
    </location>
    <ligand>
        <name>Zn(2+)</name>
        <dbReference type="ChEBI" id="CHEBI:29105"/>
        <label>2</label>
    </ligand>
</feature>
<dbReference type="Proteomes" id="UP001152321">
    <property type="component" value="Unassembled WGS sequence"/>
</dbReference>
<keyword evidence="5 9" id="KW-0863">Zinc-finger</keyword>
<dbReference type="RefSeq" id="WP_277579240.1">
    <property type="nucleotide sequence ID" value="NZ_JANRMI010000004.1"/>
</dbReference>
<dbReference type="SUPFAM" id="SSF57938">
    <property type="entry name" value="DnaJ/Hsp40 cysteine-rich domain"/>
    <property type="match status" value="1"/>
</dbReference>
<dbReference type="NCBIfam" id="TIGR02349">
    <property type="entry name" value="DnaJ_bact"/>
    <property type="match status" value="1"/>
</dbReference>
<dbReference type="InterPro" id="IPR036869">
    <property type="entry name" value="J_dom_sf"/>
</dbReference>
<proteinExistence type="inferred from homology"/>
<dbReference type="Pfam" id="PF00226">
    <property type="entry name" value="DnaJ"/>
    <property type="match status" value="1"/>
</dbReference>
<evidence type="ECO:0000256" key="10">
    <source>
        <dbReference type="PROSITE-ProRule" id="PRU00546"/>
    </source>
</evidence>
<feature type="binding site" evidence="9">
    <location>
        <position position="152"/>
    </location>
    <ligand>
        <name>Zn(2+)</name>
        <dbReference type="ChEBI" id="CHEBI:29105"/>
        <label>1</label>
    </ligand>
</feature>
<feature type="binding site" evidence="9">
    <location>
        <position position="191"/>
    </location>
    <ligand>
        <name>Zn(2+)</name>
        <dbReference type="ChEBI" id="CHEBI:29105"/>
        <label>2</label>
    </ligand>
</feature>